<evidence type="ECO:0000256" key="4">
    <source>
        <dbReference type="SAM" id="MobiDB-lite"/>
    </source>
</evidence>
<dbReference type="CDD" id="cd13586">
    <property type="entry name" value="PBP2_Maltose_binding_like"/>
    <property type="match status" value="1"/>
</dbReference>
<dbReference type="SUPFAM" id="SSF53850">
    <property type="entry name" value="Periplasmic binding protein-like II"/>
    <property type="match status" value="1"/>
</dbReference>
<feature type="compositionally biased region" description="Gly residues" evidence="4">
    <location>
        <begin position="31"/>
        <end position="50"/>
    </location>
</feature>
<comment type="similarity">
    <text evidence="1">Belongs to the bacterial solute-binding protein 1 family.</text>
</comment>
<feature type="chain" id="PRO_5046115408" evidence="5">
    <location>
        <begin position="23"/>
        <end position="424"/>
    </location>
</feature>
<evidence type="ECO:0000313" key="6">
    <source>
        <dbReference type="EMBL" id="MBP2411006.1"/>
    </source>
</evidence>
<gene>
    <name evidence="6" type="ORF">JOF44_003909</name>
</gene>
<feature type="signal peptide" evidence="5">
    <location>
        <begin position="1"/>
        <end position="22"/>
    </location>
</feature>
<dbReference type="InterPro" id="IPR006059">
    <property type="entry name" value="SBP"/>
</dbReference>
<name>A0ABS4YQD4_9MICO</name>
<keyword evidence="3 5" id="KW-0732">Signal</keyword>
<evidence type="ECO:0000256" key="1">
    <source>
        <dbReference type="ARBA" id="ARBA00008520"/>
    </source>
</evidence>
<accession>A0ABS4YQD4</accession>
<sequence length="424" mass="43080">MQIRRKSFLALGGLAAGTTLLAACGGSNSDTGGGTGSDPSDGGGAGGGASAGRLVIWADEEKAPALEPSAKTWGEENGIEVVVEVVPGDELQANFITANQAGNGPDVTMGAHDWIGNLVQNGAISPVQLPSDVADTIAPVGIDAITYDSQTYGVPYAVETLALFANNELTDVAEPGTLEELISAGEAGGAENILSLPIGESGDPYHMQPIYTSAGGYLFGKDSEGNLDPSDLGVGKEGSLAAADKISELGEQGVLKNSITGDNSISLFAEGKAAYLISGPWALADVRDSGIDFTVSPVPGFEGMEPAAPFAGVNSFYVASNAANAGFAQQFMTDVATSPDVAQAMYEANPLPPVNLQLREEIATSDEHLMIFAEAAETADPMPAIPAMSAIWEPLGIAQANIVGGADPHPTMESAGEEIAAAIG</sequence>
<dbReference type="PROSITE" id="PS51257">
    <property type="entry name" value="PROKAR_LIPOPROTEIN"/>
    <property type="match status" value="1"/>
</dbReference>
<feature type="region of interest" description="Disordered" evidence="4">
    <location>
        <begin position="30"/>
        <end position="50"/>
    </location>
</feature>
<proteinExistence type="inferred from homology"/>
<keyword evidence="7" id="KW-1185">Reference proteome</keyword>
<dbReference type="Pfam" id="PF13416">
    <property type="entry name" value="SBP_bac_8"/>
    <property type="match status" value="1"/>
</dbReference>
<evidence type="ECO:0000313" key="7">
    <source>
        <dbReference type="Proteomes" id="UP000698222"/>
    </source>
</evidence>
<organism evidence="6 7">
    <name type="scientific">Brachybacterium fresconis</name>
    <dbReference type="NCBI Taxonomy" id="173363"/>
    <lineage>
        <taxon>Bacteria</taxon>
        <taxon>Bacillati</taxon>
        <taxon>Actinomycetota</taxon>
        <taxon>Actinomycetes</taxon>
        <taxon>Micrococcales</taxon>
        <taxon>Dermabacteraceae</taxon>
        <taxon>Brachybacterium</taxon>
    </lineage>
</organism>
<dbReference type="RefSeq" id="WP_209895341.1">
    <property type="nucleotide sequence ID" value="NZ_BAAAJV010000053.1"/>
</dbReference>
<keyword evidence="2" id="KW-0813">Transport</keyword>
<dbReference type="PANTHER" id="PTHR30061">
    <property type="entry name" value="MALTOSE-BINDING PERIPLASMIC PROTEIN"/>
    <property type="match status" value="1"/>
</dbReference>
<dbReference type="PANTHER" id="PTHR30061:SF50">
    <property type="entry name" value="MALTOSE_MALTODEXTRIN-BINDING PERIPLASMIC PROTEIN"/>
    <property type="match status" value="1"/>
</dbReference>
<dbReference type="Proteomes" id="UP000698222">
    <property type="component" value="Unassembled WGS sequence"/>
</dbReference>
<dbReference type="Gene3D" id="3.40.190.10">
    <property type="entry name" value="Periplasmic binding protein-like II"/>
    <property type="match status" value="2"/>
</dbReference>
<evidence type="ECO:0000256" key="3">
    <source>
        <dbReference type="ARBA" id="ARBA00022729"/>
    </source>
</evidence>
<comment type="caution">
    <text evidence="6">The sequence shown here is derived from an EMBL/GenBank/DDBJ whole genome shotgun (WGS) entry which is preliminary data.</text>
</comment>
<evidence type="ECO:0000256" key="2">
    <source>
        <dbReference type="ARBA" id="ARBA00022448"/>
    </source>
</evidence>
<dbReference type="EMBL" id="JAGIOC010000001">
    <property type="protein sequence ID" value="MBP2411006.1"/>
    <property type="molecule type" value="Genomic_DNA"/>
</dbReference>
<protein>
    <submittedName>
        <fullName evidence="6">Arabinogalactan oligomer/maltooligosaccharide transport system substrate-binding protein</fullName>
    </submittedName>
</protein>
<reference evidence="6 7" key="1">
    <citation type="submission" date="2021-03" db="EMBL/GenBank/DDBJ databases">
        <title>Sequencing the genomes of 1000 actinobacteria strains.</title>
        <authorList>
            <person name="Klenk H.-P."/>
        </authorList>
    </citation>
    <scope>NUCLEOTIDE SEQUENCE [LARGE SCALE GENOMIC DNA]</scope>
    <source>
        <strain evidence="6 7">DSM 14564</strain>
    </source>
</reference>
<evidence type="ECO:0000256" key="5">
    <source>
        <dbReference type="SAM" id="SignalP"/>
    </source>
</evidence>